<comment type="similarity">
    <text evidence="1">Belongs to the Amj family.</text>
</comment>
<proteinExistence type="inferred from homology"/>
<comment type="subcellular location">
    <subcellularLocation>
        <location evidence="1">Cell membrane</location>
        <topology evidence="1">Multi-pass membrane protein</topology>
    </subcellularLocation>
</comment>
<dbReference type="InterPro" id="IPR021260">
    <property type="entry name" value="Amj"/>
</dbReference>
<feature type="transmembrane region" description="Helical" evidence="1">
    <location>
        <begin position="34"/>
        <end position="51"/>
    </location>
</feature>
<name>A0A9X4JV83_9FIRM</name>
<feature type="transmembrane region" description="Helical" evidence="1">
    <location>
        <begin position="182"/>
        <end position="205"/>
    </location>
</feature>
<keyword evidence="1" id="KW-1003">Cell membrane</keyword>
<gene>
    <name evidence="1" type="primary">amj</name>
    <name evidence="2" type="ORF">L7E55_05620</name>
</gene>
<sequence length="291" mass="31750">MERFLIVITLTVIIHLISTLAYSVRLAGVRTQRLLTAFSLYNIIYLAASFSNNIQTPLLTSIVEHGINAGAMQAGLNVPVEQVVSHAAYQGQLTLLAEQIRLVIAAATLGTLGGAFLVPPFVSIFVKAIRLFEETGSTLRTFINLAISCLPWRLRPKRLHFGAYCTLLKQIIRQKIKIPKNFLLANVIVTGFYTTGVLSALYAGAMFPDFRTTATTLSMVVNGFATILGTMVVEPTASSITDEALRGDRDEADVKQMAFYMALTRLAGTVLAQALFLPGAYFIKFIAQLLA</sequence>
<comment type="pathway">
    <text evidence="1">Cell wall biogenesis; peptidoglycan biosynthesis.</text>
</comment>
<comment type="function">
    <text evidence="1">Involved in peptidoglycan biosynthesis. Transports lipid-linked peptidoglycan precursors from the inner to the outer leaflet of the cytoplasmic membrane.</text>
</comment>
<feature type="transmembrane region" description="Helical" evidence="1">
    <location>
        <begin position="217"/>
        <end position="237"/>
    </location>
</feature>
<keyword evidence="1" id="KW-0961">Cell wall biogenesis/degradation</keyword>
<reference evidence="2" key="1">
    <citation type="submission" date="2022-02" db="EMBL/GenBank/DDBJ databases">
        <authorList>
            <person name="Leng L."/>
        </authorList>
    </citation>
    <scope>NUCLEOTIDE SEQUENCE</scope>
    <source>
        <strain evidence="2">JI</strain>
    </source>
</reference>
<comment type="caution">
    <text evidence="2">The sequence shown here is derived from an EMBL/GenBank/DDBJ whole genome shotgun (WGS) entry which is preliminary data.</text>
</comment>
<keyword evidence="1" id="KW-0812">Transmembrane</keyword>
<dbReference type="GO" id="GO:0008360">
    <property type="term" value="P:regulation of cell shape"/>
    <property type="evidence" value="ECO:0007669"/>
    <property type="project" value="UniProtKB-KW"/>
</dbReference>
<dbReference type="EMBL" id="JAKOAV010000007">
    <property type="protein sequence ID" value="MDF9407841.1"/>
    <property type="molecule type" value="Genomic_DNA"/>
</dbReference>
<dbReference type="RefSeq" id="WP_277443092.1">
    <property type="nucleotide sequence ID" value="NZ_JAKOAV010000007.1"/>
</dbReference>
<dbReference type="GO" id="GO:0005886">
    <property type="term" value="C:plasma membrane"/>
    <property type="evidence" value="ECO:0007669"/>
    <property type="project" value="UniProtKB-SubCell"/>
</dbReference>
<dbReference type="Pfam" id="PF10997">
    <property type="entry name" value="Amj"/>
    <property type="match status" value="1"/>
</dbReference>
<accession>A0A9X4JV83</accession>
<organism evidence="2 3">
    <name type="scientific">Pelotomaculum isophthalicicum JI</name>
    <dbReference type="NCBI Taxonomy" id="947010"/>
    <lineage>
        <taxon>Bacteria</taxon>
        <taxon>Bacillati</taxon>
        <taxon>Bacillota</taxon>
        <taxon>Clostridia</taxon>
        <taxon>Eubacteriales</taxon>
        <taxon>Desulfotomaculaceae</taxon>
        <taxon>Pelotomaculum</taxon>
    </lineage>
</organism>
<protein>
    <recommendedName>
        <fullName evidence="1">Lipid II flippase Amj</fullName>
    </recommendedName>
</protein>
<feature type="transmembrane region" description="Helical" evidence="1">
    <location>
        <begin position="258"/>
        <end position="283"/>
    </location>
</feature>
<dbReference type="GO" id="GO:0009252">
    <property type="term" value="P:peptidoglycan biosynthetic process"/>
    <property type="evidence" value="ECO:0007669"/>
    <property type="project" value="UniProtKB-UniRule"/>
</dbReference>
<dbReference type="AlphaFoldDB" id="A0A9X4JV83"/>
<keyword evidence="1" id="KW-1133">Transmembrane helix</keyword>
<dbReference type="GO" id="GO:0071555">
    <property type="term" value="P:cell wall organization"/>
    <property type="evidence" value="ECO:0007669"/>
    <property type="project" value="UniProtKB-KW"/>
</dbReference>
<evidence type="ECO:0000256" key="1">
    <source>
        <dbReference type="HAMAP-Rule" id="MF_02077"/>
    </source>
</evidence>
<dbReference type="HAMAP" id="MF_02077">
    <property type="entry name" value="Amj_flippase"/>
    <property type="match status" value="1"/>
</dbReference>
<dbReference type="Proteomes" id="UP001154312">
    <property type="component" value="Unassembled WGS sequence"/>
</dbReference>
<evidence type="ECO:0000313" key="3">
    <source>
        <dbReference type="Proteomes" id="UP001154312"/>
    </source>
</evidence>
<feature type="transmembrane region" description="Helical" evidence="1">
    <location>
        <begin position="102"/>
        <end position="126"/>
    </location>
</feature>
<keyword evidence="1" id="KW-0472">Membrane</keyword>
<keyword evidence="1" id="KW-0133">Cell shape</keyword>
<keyword evidence="1" id="KW-0573">Peptidoglycan synthesis</keyword>
<keyword evidence="1" id="KW-0813">Transport</keyword>
<dbReference type="GO" id="GO:0015648">
    <property type="term" value="F:lipid-linked peptidoglycan transporter activity"/>
    <property type="evidence" value="ECO:0007669"/>
    <property type="project" value="UniProtKB-UniRule"/>
</dbReference>
<keyword evidence="3" id="KW-1185">Reference proteome</keyword>
<evidence type="ECO:0000313" key="2">
    <source>
        <dbReference type="EMBL" id="MDF9407841.1"/>
    </source>
</evidence>
<feature type="transmembrane region" description="Helical" evidence="1">
    <location>
        <begin position="6"/>
        <end position="27"/>
    </location>
</feature>